<keyword evidence="2" id="KW-1185">Reference proteome</keyword>
<protein>
    <submittedName>
        <fullName evidence="1">Multidrug transporter</fullName>
    </submittedName>
</protein>
<dbReference type="OrthoDB" id="8888710at2"/>
<reference evidence="1 2" key="1">
    <citation type="submission" date="2018-08" db="EMBL/GenBank/DDBJ databases">
        <title>Altererythrobacter sp.Ery1 and Ery12, the genome sequencing of novel strains in genus Alterythrobacter.</title>
        <authorList>
            <person name="Cheng H."/>
            <person name="Wu Y.-H."/>
            <person name="Fang C."/>
            <person name="Xu X.-W."/>
        </authorList>
    </citation>
    <scope>NUCLEOTIDE SEQUENCE [LARGE SCALE GENOMIC DNA]</scope>
    <source>
        <strain evidence="1 2">Ery1</strain>
    </source>
</reference>
<proteinExistence type="predicted"/>
<dbReference type="EMBL" id="QXFK01000016">
    <property type="protein sequence ID" value="RIV78153.1"/>
    <property type="molecule type" value="Genomic_DNA"/>
</dbReference>
<evidence type="ECO:0000313" key="2">
    <source>
        <dbReference type="Proteomes" id="UP000285092"/>
    </source>
</evidence>
<organism evidence="1 2">
    <name type="scientific">Pelagerythrobacter aerophilus</name>
    <dbReference type="NCBI Taxonomy" id="2306995"/>
    <lineage>
        <taxon>Bacteria</taxon>
        <taxon>Pseudomonadati</taxon>
        <taxon>Pseudomonadota</taxon>
        <taxon>Alphaproteobacteria</taxon>
        <taxon>Sphingomonadales</taxon>
        <taxon>Erythrobacteraceae</taxon>
        <taxon>Pelagerythrobacter</taxon>
    </lineage>
</organism>
<dbReference type="Pfam" id="PF07277">
    <property type="entry name" value="SapC"/>
    <property type="match status" value="1"/>
</dbReference>
<sequence>MSKHEILNTKDHADLRVHTGAGAELGDAVMAALVVPDEFRKVQAHYPIVFRREADGGRFSALALFGFENGENLFLANGEWEARYRPLSMDIQPFLVGLPQDGGGEGQVHVDMGHPRISASGEGTRVFDEAGRATPFLETITEKLGALHVGYQESSAFYDALARHDLLQPFTLDVPLSDGSNQSLIGFHIIDEDKLRALDADALGSLHGDGYLMPIFMALASLSNFSELIARKDAKQARG</sequence>
<dbReference type="RefSeq" id="WP_119513484.1">
    <property type="nucleotide sequence ID" value="NZ_QXFK01000016.1"/>
</dbReference>
<dbReference type="Proteomes" id="UP000285092">
    <property type="component" value="Unassembled WGS sequence"/>
</dbReference>
<name>A0A418NHL0_9SPHN</name>
<dbReference type="AlphaFoldDB" id="A0A418NHL0"/>
<comment type="caution">
    <text evidence="1">The sequence shown here is derived from an EMBL/GenBank/DDBJ whole genome shotgun (WGS) entry which is preliminary data.</text>
</comment>
<gene>
    <name evidence="1" type="ORF">D2V04_09785</name>
</gene>
<accession>A0A418NHL0</accession>
<dbReference type="InterPro" id="IPR010836">
    <property type="entry name" value="SapC"/>
</dbReference>
<evidence type="ECO:0000313" key="1">
    <source>
        <dbReference type="EMBL" id="RIV78153.1"/>
    </source>
</evidence>